<keyword evidence="2" id="KW-1185">Reference proteome</keyword>
<gene>
    <name evidence="1" type="ORF">SAMN04488087_1260</name>
</gene>
<evidence type="ECO:0000313" key="1">
    <source>
        <dbReference type="EMBL" id="SHK49171.1"/>
    </source>
</evidence>
<dbReference type="Proteomes" id="UP000185812">
    <property type="component" value="Unassembled WGS sequence"/>
</dbReference>
<dbReference type="OrthoDB" id="1510836at2"/>
<organism evidence="1 2">
    <name type="scientific">Rhodothermus profundi</name>
    <dbReference type="NCBI Taxonomy" id="633813"/>
    <lineage>
        <taxon>Bacteria</taxon>
        <taxon>Pseudomonadati</taxon>
        <taxon>Rhodothermota</taxon>
        <taxon>Rhodothermia</taxon>
        <taxon>Rhodothermales</taxon>
        <taxon>Rhodothermaceae</taxon>
        <taxon>Rhodothermus</taxon>
    </lineage>
</organism>
<accession>A0A1M6SWR8</accession>
<evidence type="ECO:0000313" key="2">
    <source>
        <dbReference type="Proteomes" id="UP000185812"/>
    </source>
</evidence>
<reference evidence="2" key="1">
    <citation type="submission" date="2016-11" db="EMBL/GenBank/DDBJ databases">
        <authorList>
            <person name="Varghese N."/>
            <person name="Submissions S."/>
        </authorList>
    </citation>
    <scope>NUCLEOTIDE SEQUENCE [LARGE SCALE GENOMIC DNA]</scope>
    <source>
        <strain evidence="2">DSM 22212</strain>
    </source>
</reference>
<dbReference type="EMBL" id="FRAU01000003">
    <property type="protein sequence ID" value="SHK49171.1"/>
    <property type="molecule type" value="Genomic_DNA"/>
</dbReference>
<proteinExistence type="predicted"/>
<protein>
    <submittedName>
        <fullName evidence="1">Uncharacterized protein</fullName>
    </submittedName>
</protein>
<sequence>MRKGWLLVVVMWWGCSLLEAQSPEDLRCRRPELVVPPEGPVAYAFICLDSQPWRPDSALGALTCSIGECVRYILYFVQRAPTPALPFYEAVLLFDFNENHLKTDTTYYLFNSNPFDRERVARGELPEDVLGMMGSFGEIDGDLSLSSYWIAREDSLRSWVRFSRIDTVQTEPFLLVFYEGTFEVVLSPFHRSYRSRYPDAKLHFQGRFRVPAVTWDYLHRCWREGKDCLRVQVRTL</sequence>
<dbReference type="AlphaFoldDB" id="A0A1M6SWR8"/>
<name>A0A1M6SWR8_9BACT</name>
<dbReference type="RefSeq" id="WP_072715109.1">
    <property type="nucleotide sequence ID" value="NZ_FRAU01000003.1"/>
</dbReference>